<dbReference type="AlphaFoldDB" id="T1GFH6"/>
<sequence length="105" mass="11656">MTLNDTWSVKASGTTTENFRTIGGFQKDDALSCSFSKHRQLNLQQNSNFRIRQRSSSQKYPNILEENSKGTSKGSLLEIAGLATRRVPGLRMGGTHDGAIRTRLI</sequence>
<accession>T1GFH6</accession>
<keyword evidence="2" id="KW-1185">Reference proteome</keyword>
<proteinExistence type="predicted"/>
<evidence type="ECO:0000313" key="1">
    <source>
        <dbReference type="EnsemblMetazoa" id="MESCA002118-PA"/>
    </source>
</evidence>
<evidence type="ECO:0000313" key="2">
    <source>
        <dbReference type="Proteomes" id="UP000015102"/>
    </source>
</evidence>
<reference evidence="1" key="2">
    <citation type="submission" date="2015-06" db="UniProtKB">
        <authorList>
            <consortium name="EnsemblMetazoa"/>
        </authorList>
    </citation>
    <scope>IDENTIFICATION</scope>
</reference>
<protein>
    <submittedName>
        <fullName evidence="1">Uncharacterized protein</fullName>
    </submittedName>
</protein>
<dbReference type="Proteomes" id="UP000015102">
    <property type="component" value="Unassembled WGS sequence"/>
</dbReference>
<reference evidence="2" key="1">
    <citation type="submission" date="2013-02" db="EMBL/GenBank/DDBJ databases">
        <authorList>
            <person name="Hughes D."/>
        </authorList>
    </citation>
    <scope>NUCLEOTIDE SEQUENCE</scope>
    <source>
        <strain>Durham</strain>
        <strain evidence="2">NC isolate 2 -- Noor lab</strain>
    </source>
</reference>
<name>T1GFH6_MEGSC</name>
<dbReference type="EnsemblMetazoa" id="MESCA002118-RA">
    <property type="protein sequence ID" value="MESCA002118-PA"/>
    <property type="gene ID" value="MESCA002118"/>
</dbReference>
<dbReference type="EMBL" id="CAQQ02196473">
    <property type="status" value="NOT_ANNOTATED_CDS"/>
    <property type="molecule type" value="Genomic_DNA"/>
</dbReference>
<organism evidence="1 2">
    <name type="scientific">Megaselia scalaris</name>
    <name type="common">Humpbacked fly</name>
    <name type="synonym">Phora scalaris</name>
    <dbReference type="NCBI Taxonomy" id="36166"/>
    <lineage>
        <taxon>Eukaryota</taxon>
        <taxon>Metazoa</taxon>
        <taxon>Ecdysozoa</taxon>
        <taxon>Arthropoda</taxon>
        <taxon>Hexapoda</taxon>
        <taxon>Insecta</taxon>
        <taxon>Pterygota</taxon>
        <taxon>Neoptera</taxon>
        <taxon>Endopterygota</taxon>
        <taxon>Diptera</taxon>
        <taxon>Brachycera</taxon>
        <taxon>Muscomorpha</taxon>
        <taxon>Platypezoidea</taxon>
        <taxon>Phoridae</taxon>
        <taxon>Megaseliini</taxon>
        <taxon>Megaselia</taxon>
    </lineage>
</organism>
<dbReference type="HOGENOM" id="CLU_2239693_0_0_1"/>
<dbReference type="EMBL" id="CAQQ02196472">
    <property type="status" value="NOT_ANNOTATED_CDS"/>
    <property type="molecule type" value="Genomic_DNA"/>
</dbReference>